<keyword evidence="5" id="KW-1185">Reference proteome</keyword>
<feature type="domain" description="TsaA-like" evidence="3">
    <location>
        <begin position="1"/>
        <end position="36"/>
    </location>
</feature>
<evidence type="ECO:0000259" key="3">
    <source>
        <dbReference type="PROSITE" id="PS51668"/>
    </source>
</evidence>
<dbReference type="EMBL" id="JBHSBM010000029">
    <property type="protein sequence ID" value="MFC4061480.1"/>
    <property type="molecule type" value="Genomic_DNA"/>
</dbReference>
<comment type="caution">
    <text evidence="4">The sequence shown here is derived from an EMBL/GenBank/DDBJ whole genome shotgun (WGS) entry which is preliminary data.</text>
</comment>
<evidence type="ECO:0000256" key="1">
    <source>
        <dbReference type="ARBA" id="ARBA00022691"/>
    </source>
</evidence>
<keyword evidence="1" id="KW-0949">S-adenosyl-L-methionine</keyword>
<name>A0ABV8IEK6_9ACTN</name>
<dbReference type="Proteomes" id="UP001595850">
    <property type="component" value="Unassembled WGS sequence"/>
</dbReference>
<keyword evidence="4" id="KW-0489">Methyltransferase</keyword>
<protein>
    <submittedName>
        <fullName evidence="4">TrmO family methyltransferase</fullName>
        <ecNumber evidence="4">2.1.1.-</ecNumber>
    </submittedName>
</protein>
<dbReference type="InterPro" id="IPR023370">
    <property type="entry name" value="TrmO-like_N"/>
</dbReference>
<reference evidence="5" key="1">
    <citation type="journal article" date="2019" name="Int. J. Syst. Evol. Microbiol.">
        <title>The Global Catalogue of Microorganisms (GCM) 10K type strain sequencing project: providing services to taxonomists for standard genome sequencing and annotation.</title>
        <authorList>
            <consortium name="The Broad Institute Genomics Platform"/>
            <consortium name="The Broad Institute Genome Sequencing Center for Infectious Disease"/>
            <person name="Wu L."/>
            <person name="Ma J."/>
        </authorList>
    </citation>
    <scope>NUCLEOTIDE SEQUENCE [LARGE SCALE GENOMIC DNA]</scope>
    <source>
        <strain evidence="5">TBRC 4489</strain>
    </source>
</reference>
<dbReference type="GO" id="GO:0032259">
    <property type="term" value="P:methylation"/>
    <property type="evidence" value="ECO:0007669"/>
    <property type="project" value="UniProtKB-KW"/>
</dbReference>
<evidence type="ECO:0000313" key="5">
    <source>
        <dbReference type="Proteomes" id="UP001595850"/>
    </source>
</evidence>
<dbReference type="RefSeq" id="WP_377291747.1">
    <property type="nucleotide sequence ID" value="NZ_JBHSBM010000029.1"/>
</dbReference>
<dbReference type="EC" id="2.1.1.-" evidence="4"/>
<keyword evidence="4" id="KW-0808">Transferase</keyword>
<organism evidence="4 5">
    <name type="scientific">Planomonospora corallina</name>
    <dbReference type="NCBI Taxonomy" id="1806052"/>
    <lineage>
        <taxon>Bacteria</taxon>
        <taxon>Bacillati</taxon>
        <taxon>Actinomycetota</taxon>
        <taxon>Actinomycetes</taxon>
        <taxon>Streptosporangiales</taxon>
        <taxon>Streptosporangiaceae</taxon>
        <taxon>Planomonospora</taxon>
    </lineage>
</organism>
<dbReference type="SUPFAM" id="SSF118196">
    <property type="entry name" value="YaeB-like"/>
    <property type="match status" value="1"/>
</dbReference>
<proteinExistence type="inferred from homology"/>
<dbReference type="PROSITE" id="PS51668">
    <property type="entry name" value="TSAA_2"/>
    <property type="match status" value="1"/>
</dbReference>
<dbReference type="InterPro" id="IPR036413">
    <property type="entry name" value="YaeB-like_sf"/>
</dbReference>
<dbReference type="GO" id="GO:0008168">
    <property type="term" value="F:methyltransferase activity"/>
    <property type="evidence" value="ECO:0007669"/>
    <property type="project" value="UniProtKB-KW"/>
</dbReference>
<sequence>MSGPGRALHVADLDALDGTPVLDIKPYLREFAPQDEVWQAPWATNLMHQYY</sequence>
<comment type="similarity">
    <text evidence="2">Belongs to the tRNA methyltransferase O family.</text>
</comment>
<gene>
    <name evidence="4" type="ORF">ACFOWE_24535</name>
</gene>
<accession>A0ABV8IEK6</accession>
<dbReference type="Gene3D" id="2.40.30.70">
    <property type="entry name" value="YaeB-like"/>
    <property type="match status" value="1"/>
</dbReference>
<dbReference type="InterPro" id="IPR036414">
    <property type="entry name" value="YaeB_N_sf"/>
</dbReference>
<evidence type="ECO:0000256" key="2">
    <source>
        <dbReference type="ARBA" id="ARBA00033753"/>
    </source>
</evidence>
<evidence type="ECO:0000313" key="4">
    <source>
        <dbReference type="EMBL" id="MFC4061480.1"/>
    </source>
</evidence>
<dbReference type="Pfam" id="PF01980">
    <property type="entry name" value="TrmO_N"/>
    <property type="match status" value="1"/>
</dbReference>